<dbReference type="RefSeq" id="WP_323732482.1">
    <property type="nucleotide sequence ID" value="NZ_CP110820.1"/>
</dbReference>
<proteinExistence type="inferred from homology"/>
<evidence type="ECO:0000256" key="10">
    <source>
        <dbReference type="RuleBase" id="RU004349"/>
    </source>
</evidence>
<evidence type="ECO:0000256" key="6">
    <source>
        <dbReference type="ARBA" id="ARBA00022989"/>
    </source>
</evidence>
<evidence type="ECO:0000313" key="12">
    <source>
        <dbReference type="Proteomes" id="UP001327219"/>
    </source>
</evidence>
<dbReference type="HAMAP" id="MF_01465">
    <property type="entry name" value="SecY"/>
    <property type="match status" value="1"/>
</dbReference>
<reference evidence="11 12" key="1">
    <citation type="submission" date="2022-11" db="EMBL/GenBank/DDBJ databases">
        <title>Host association and intracellularity evolved multiple times independently in the Rickettsiales.</title>
        <authorList>
            <person name="Castelli M."/>
            <person name="Nardi T."/>
            <person name="Gammuto L."/>
            <person name="Bellinzona G."/>
            <person name="Sabaneyeva E."/>
            <person name="Potekhin A."/>
            <person name="Serra V."/>
            <person name="Petroni G."/>
            <person name="Sassera D."/>
        </authorList>
    </citation>
    <scope>NUCLEOTIDE SEQUENCE [LARGE SCALE GENOMIC DNA]</scope>
    <source>
        <strain evidence="11 12">NDG2</strain>
    </source>
</reference>
<dbReference type="InterPro" id="IPR030659">
    <property type="entry name" value="SecY_CS"/>
</dbReference>
<keyword evidence="12" id="KW-1185">Reference proteome</keyword>
<dbReference type="Pfam" id="PF00344">
    <property type="entry name" value="SecY"/>
    <property type="match status" value="1"/>
</dbReference>
<dbReference type="InterPro" id="IPR023201">
    <property type="entry name" value="SecY_dom_sf"/>
</dbReference>
<keyword evidence="8 9" id="KW-0472">Membrane</keyword>
<dbReference type="PRINTS" id="PR00303">
    <property type="entry name" value="SECYTRNLCASE"/>
</dbReference>
<keyword evidence="3 9" id="KW-0813">Transport</keyword>
<protein>
    <recommendedName>
        <fullName evidence="9">Protein translocase subunit SecY</fullName>
    </recommendedName>
</protein>
<keyword evidence="9" id="KW-1003">Cell membrane</keyword>
<evidence type="ECO:0000256" key="5">
    <source>
        <dbReference type="ARBA" id="ARBA00022927"/>
    </source>
</evidence>
<evidence type="ECO:0000256" key="7">
    <source>
        <dbReference type="ARBA" id="ARBA00023010"/>
    </source>
</evidence>
<comment type="subcellular location">
    <subcellularLocation>
        <location evidence="9">Cell membrane</location>
        <topology evidence="9">Multi-pass membrane protein</topology>
    </subcellularLocation>
    <subcellularLocation>
        <location evidence="1">Membrane</location>
        <topology evidence="1">Multi-pass membrane protein</topology>
    </subcellularLocation>
</comment>
<organism evidence="11 12">
    <name type="scientific">Candidatus Bandiella euplotis</name>
    <dbReference type="NCBI Taxonomy" id="1664265"/>
    <lineage>
        <taxon>Bacteria</taxon>
        <taxon>Pseudomonadati</taxon>
        <taxon>Pseudomonadota</taxon>
        <taxon>Alphaproteobacteria</taxon>
        <taxon>Rickettsiales</taxon>
        <taxon>Candidatus Midichloriaceae</taxon>
        <taxon>Candidatus Bandiella</taxon>
    </lineage>
</organism>
<dbReference type="SUPFAM" id="SSF103491">
    <property type="entry name" value="Preprotein translocase SecY subunit"/>
    <property type="match status" value="1"/>
</dbReference>
<comment type="function">
    <text evidence="9">The central subunit of the protein translocation channel SecYEG. Consists of two halves formed by TMs 1-5 and 6-10. These two domains form a lateral gate at the front which open onto the bilayer between TMs 2 and 7, and are clamped together by SecE at the back. The channel is closed by both a pore ring composed of hydrophobic SecY resides and a short helix (helix 2A) on the extracellular side of the membrane which forms a plug. The plug probably moves laterally to allow the channel to open. The ring and the pore may move independently.</text>
</comment>
<keyword evidence="4 9" id="KW-0812">Transmembrane</keyword>
<evidence type="ECO:0000313" key="11">
    <source>
        <dbReference type="EMBL" id="WPX96763.1"/>
    </source>
</evidence>
<dbReference type="InterPro" id="IPR002208">
    <property type="entry name" value="SecY/SEC61-alpha"/>
</dbReference>
<feature type="transmembrane region" description="Helical" evidence="9">
    <location>
        <begin position="366"/>
        <end position="392"/>
    </location>
</feature>
<feature type="transmembrane region" description="Helical" evidence="9">
    <location>
        <begin position="188"/>
        <end position="208"/>
    </location>
</feature>
<comment type="similarity">
    <text evidence="2 9 10">Belongs to the SecY/SEC61-alpha family.</text>
</comment>
<feature type="transmembrane region" description="Helical" evidence="9">
    <location>
        <begin position="155"/>
        <end position="176"/>
    </location>
</feature>
<keyword evidence="5 9" id="KW-0653">Protein transport</keyword>
<evidence type="ECO:0000256" key="3">
    <source>
        <dbReference type="ARBA" id="ARBA00022448"/>
    </source>
</evidence>
<gene>
    <name evidence="9" type="primary">secY</name>
    <name evidence="11" type="ORF">Bandiella_00891</name>
</gene>
<evidence type="ECO:0000256" key="9">
    <source>
        <dbReference type="HAMAP-Rule" id="MF_01465"/>
    </source>
</evidence>
<name>A0ABZ0UPY6_9RICK</name>
<accession>A0ABZ0UPY6</accession>
<feature type="transmembrane region" description="Helical" evidence="9">
    <location>
        <begin position="220"/>
        <end position="238"/>
    </location>
</feature>
<feature type="transmembrane region" description="Helical" evidence="9">
    <location>
        <begin position="119"/>
        <end position="139"/>
    </location>
</feature>
<feature type="transmembrane region" description="Helical" evidence="9">
    <location>
        <begin position="23"/>
        <end position="41"/>
    </location>
</feature>
<dbReference type="PROSITE" id="PS00755">
    <property type="entry name" value="SECY_1"/>
    <property type="match status" value="1"/>
</dbReference>
<feature type="transmembrane region" description="Helical" evidence="9">
    <location>
        <begin position="275"/>
        <end position="297"/>
    </location>
</feature>
<comment type="subunit">
    <text evidence="9">Component of the Sec protein translocase complex. Heterotrimer consisting of SecY, SecE and SecG subunits. The heterotrimers can form oligomers, although 1 heterotrimer is thought to be able to translocate proteins. Interacts with the ribosome. Interacts with SecDF, and other proteins may be involved. Interacts with SecA.</text>
</comment>
<keyword evidence="7 9" id="KW-0811">Translocation</keyword>
<keyword evidence="6 9" id="KW-1133">Transmembrane helix</keyword>
<dbReference type="PANTHER" id="PTHR10906">
    <property type="entry name" value="SECY/SEC61-ALPHA FAMILY MEMBER"/>
    <property type="match status" value="1"/>
</dbReference>
<dbReference type="NCBIfam" id="TIGR00967">
    <property type="entry name" value="3a0501s007"/>
    <property type="match status" value="1"/>
</dbReference>
<feature type="transmembrane region" description="Helical" evidence="9">
    <location>
        <begin position="317"/>
        <end position="338"/>
    </location>
</feature>
<dbReference type="EMBL" id="CP110820">
    <property type="protein sequence ID" value="WPX96763.1"/>
    <property type="molecule type" value="Genomic_DNA"/>
</dbReference>
<comment type="caution">
    <text evidence="9">Lacks conserved residue(s) required for the propagation of feature annotation.</text>
</comment>
<evidence type="ECO:0000256" key="2">
    <source>
        <dbReference type="ARBA" id="ARBA00005751"/>
    </source>
</evidence>
<feature type="transmembrane region" description="Helical" evidence="9">
    <location>
        <begin position="398"/>
        <end position="417"/>
    </location>
</feature>
<sequence length="443" mass="48966">MNTKHKSSSSFSAIGNGDLSRKIFFVIFILVLYRIGTYFPLPGVNLLVLDNIVKAQAKGILGMFNVLTGGALGRMSVFTLNIMPYITASIIMQLLSVVSKEFSEIKKSGEIGRQKINQYSKYLAVILALFQGYGIAVGIESLNYQGTQLISDPGLYFRIATMFSLMGGTVIVIWFADQINLKGIGNGSSMIIFAGIVSGLLPSVSSLLEMGKNNVISTQFLLFCFAIVTFMVLFIVFMEKAHRKLRVQYPRKQVGNKIYAGDSTHLPIKINVSGVIPPIFASAILLFPSTIAGFSSGGDVSVWQKFVAGYFSQGKPLYIIVYICFIIFFSFFYSTIIFNPEETAENLRKNGAVIISKRPGNQTREYIQYVLTRITVIGAAYIAIICAVPEILTSQFNVPFYLGGTSLLIVISVVLDLSSQIQSHMLSSRYANLMKRNNVMRRK</sequence>
<evidence type="ECO:0000256" key="4">
    <source>
        <dbReference type="ARBA" id="ARBA00022692"/>
    </source>
</evidence>
<dbReference type="Gene3D" id="1.10.3370.10">
    <property type="entry name" value="SecY subunit domain"/>
    <property type="match status" value="1"/>
</dbReference>
<evidence type="ECO:0000256" key="1">
    <source>
        <dbReference type="ARBA" id="ARBA00004141"/>
    </source>
</evidence>
<dbReference type="Proteomes" id="UP001327219">
    <property type="component" value="Chromosome"/>
</dbReference>
<dbReference type="InterPro" id="IPR026593">
    <property type="entry name" value="SecY"/>
</dbReference>
<evidence type="ECO:0000256" key="8">
    <source>
        <dbReference type="ARBA" id="ARBA00023136"/>
    </source>
</evidence>
<dbReference type="PIRSF" id="PIRSF004557">
    <property type="entry name" value="SecY"/>
    <property type="match status" value="1"/>
</dbReference>